<dbReference type="InterPro" id="IPR011625">
    <property type="entry name" value="A2M_N_BRD"/>
</dbReference>
<dbReference type="Pfam" id="PF07703">
    <property type="entry name" value="A2M_BRD"/>
    <property type="match status" value="1"/>
</dbReference>
<dbReference type="PROSITE" id="PS50948">
    <property type="entry name" value="PAN"/>
    <property type="match status" value="1"/>
</dbReference>
<dbReference type="InterPro" id="IPR047565">
    <property type="entry name" value="Alpha-macroglob_thiol-ester_cl"/>
</dbReference>
<proteinExistence type="inferred from homology"/>
<dbReference type="SMART" id="SM00028">
    <property type="entry name" value="TPR"/>
    <property type="match status" value="3"/>
</dbReference>
<feature type="signal peptide" evidence="6">
    <location>
        <begin position="1"/>
        <end position="20"/>
    </location>
</feature>
<dbReference type="Pfam" id="PF00207">
    <property type="entry name" value="A2M"/>
    <property type="match status" value="1"/>
</dbReference>
<dbReference type="InterPro" id="IPR002890">
    <property type="entry name" value="MG2"/>
</dbReference>
<dbReference type="SMART" id="SM01419">
    <property type="entry name" value="Thiol-ester_cl"/>
    <property type="match status" value="1"/>
</dbReference>
<dbReference type="Pfam" id="PF00024">
    <property type="entry name" value="PAN_1"/>
    <property type="match status" value="1"/>
</dbReference>
<dbReference type="InterPro" id="IPR026284">
    <property type="entry name" value="A2MG_proteobact"/>
</dbReference>
<evidence type="ECO:0000256" key="6">
    <source>
        <dbReference type="SAM" id="SignalP"/>
    </source>
</evidence>
<dbReference type="PANTHER" id="PTHR40094">
    <property type="entry name" value="ALPHA-2-MACROGLOBULIN HOMOLOG"/>
    <property type="match status" value="1"/>
</dbReference>
<dbReference type="SUPFAM" id="SSF48239">
    <property type="entry name" value="Terpenoid cyclases/Protein prenyltransferases"/>
    <property type="match status" value="1"/>
</dbReference>
<dbReference type="SUPFAM" id="SSF57414">
    <property type="entry name" value="Hairpin loop containing domain-like"/>
    <property type="match status" value="1"/>
</dbReference>
<dbReference type="EMBL" id="JACHBU010000002">
    <property type="protein sequence ID" value="MBB6507772.1"/>
    <property type="molecule type" value="Genomic_DNA"/>
</dbReference>
<keyword evidence="4" id="KW-1015">Disulfide bond</keyword>
<feature type="chain" id="PRO_5030760830" description="Apple domain-containing protein" evidence="6">
    <location>
        <begin position="21"/>
        <end position="1821"/>
    </location>
</feature>
<dbReference type="GO" id="GO:0006508">
    <property type="term" value="P:proteolysis"/>
    <property type="evidence" value="ECO:0007669"/>
    <property type="project" value="InterPro"/>
</dbReference>
<dbReference type="PROSITE" id="PS50005">
    <property type="entry name" value="TPR"/>
    <property type="match status" value="1"/>
</dbReference>
<dbReference type="Gene3D" id="3.50.4.10">
    <property type="entry name" value="Hepatocyte Growth Factor"/>
    <property type="match status" value="1"/>
</dbReference>
<dbReference type="PANTHER" id="PTHR40094:SF1">
    <property type="entry name" value="UBIQUITIN DOMAIN-CONTAINING PROTEIN"/>
    <property type="match status" value="1"/>
</dbReference>
<evidence type="ECO:0000256" key="3">
    <source>
        <dbReference type="ARBA" id="ARBA00022737"/>
    </source>
</evidence>
<dbReference type="InterPro" id="IPR008930">
    <property type="entry name" value="Terpenoid_cyclase/PrenylTrfase"/>
</dbReference>
<dbReference type="Pfam" id="PF17962">
    <property type="entry name" value="bMG6"/>
    <property type="match status" value="1"/>
</dbReference>
<dbReference type="InterPro" id="IPR001599">
    <property type="entry name" value="Macroglobln_a2"/>
</dbReference>
<evidence type="ECO:0000256" key="4">
    <source>
        <dbReference type="ARBA" id="ARBA00023157"/>
    </source>
</evidence>
<evidence type="ECO:0000256" key="2">
    <source>
        <dbReference type="ARBA" id="ARBA00022729"/>
    </source>
</evidence>
<dbReference type="Pfam" id="PF07678">
    <property type="entry name" value="TED_complement"/>
    <property type="match status" value="1"/>
</dbReference>
<dbReference type="CDD" id="cd02891">
    <property type="entry name" value="A2M_like"/>
    <property type="match status" value="1"/>
</dbReference>
<dbReference type="SMART" id="SM01360">
    <property type="entry name" value="A2M"/>
    <property type="match status" value="1"/>
</dbReference>
<dbReference type="InterPro" id="IPR003609">
    <property type="entry name" value="Pan_app"/>
</dbReference>
<accession>A0A7X0JJF3</accession>
<dbReference type="InterPro" id="IPR049120">
    <property type="entry name" value="A2M_bMG2"/>
</dbReference>
<dbReference type="Pfam" id="PF01835">
    <property type="entry name" value="MG2"/>
    <property type="match status" value="1"/>
</dbReference>
<dbReference type="PIRSF" id="PIRSF038980">
    <property type="entry name" value="A2M_bac"/>
    <property type="match status" value="1"/>
</dbReference>
<keyword evidence="3" id="KW-0677">Repeat</keyword>
<comment type="caution">
    <text evidence="8">The sequence shown here is derived from an EMBL/GenBank/DDBJ whole genome shotgun (WGS) entry which is preliminary data.</text>
</comment>
<dbReference type="InterPro" id="IPR021868">
    <property type="entry name" value="Alpha_2_Macroglob_MG3"/>
</dbReference>
<evidence type="ECO:0000313" key="8">
    <source>
        <dbReference type="EMBL" id="MBB6507772.1"/>
    </source>
</evidence>
<dbReference type="Gene3D" id="1.25.40.10">
    <property type="entry name" value="Tetratricopeptide repeat domain"/>
    <property type="match status" value="1"/>
</dbReference>
<dbReference type="SMART" id="SM01359">
    <property type="entry name" value="A2M_N_2"/>
    <property type="match status" value="1"/>
</dbReference>
<dbReference type="Pfam" id="PF17973">
    <property type="entry name" value="bMG10"/>
    <property type="match status" value="1"/>
</dbReference>
<dbReference type="Pfam" id="PF21142">
    <property type="entry name" value="A2M_bMG2"/>
    <property type="match status" value="1"/>
</dbReference>
<dbReference type="Pfam" id="PF11974">
    <property type="entry name" value="bMG3"/>
    <property type="match status" value="1"/>
</dbReference>
<feature type="domain" description="Apple" evidence="7">
    <location>
        <begin position="25"/>
        <end position="92"/>
    </location>
</feature>
<dbReference type="InterPro" id="IPR041462">
    <property type="entry name" value="Bact_A2M_MG6"/>
</dbReference>
<protein>
    <recommendedName>
        <fullName evidence="7">Apple domain-containing protein</fullName>
    </recommendedName>
</protein>
<reference evidence="8 9" key="1">
    <citation type="submission" date="2020-08" db="EMBL/GenBank/DDBJ databases">
        <title>The Agave Microbiome: Exploring the role of microbial communities in plant adaptations to desert environments.</title>
        <authorList>
            <person name="Partida-Martinez L.P."/>
        </authorList>
    </citation>
    <scope>NUCLEOTIDE SEQUENCE [LARGE SCALE GENOMIC DNA]</scope>
    <source>
        <strain evidence="8 9">AS3.12</strain>
    </source>
</reference>
<evidence type="ECO:0000256" key="5">
    <source>
        <dbReference type="PROSITE-ProRule" id="PRU00339"/>
    </source>
</evidence>
<evidence type="ECO:0000256" key="1">
    <source>
        <dbReference type="ARBA" id="ARBA00010556"/>
    </source>
</evidence>
<dbReference type="SUPFAM" id="SSF48452">
    <property type="entry name" value="TPR-like"/>
    <property type="match status" value="1"/>
</dbReference>
<organism evidence="8 9">
    <name type="scientific">Rhizobium soli</name>
    <dbReference type="NCBI Taxonomy" id="424798"/>
    <lineage>
        <taxon>Bacteria</taxon>
        <taxon>Pseudomonadati</taxon>
        <taxon>Pseudomonadota</taxon>
        <taxon>Alphaproteobacteria</taxon>
        <taxon>Hyphomicrobiales</taxon>
        <taxon>Rhizobiaceae</taxon>
        <taxon>Rhizobium/Agrobacterium group</taxon>
        <taxon>Rhizobium</taxon>
    </lineage>
</organism>
<keyword evidence="2 6" id="KW-0732">Signal</keyword>
<feature type="repeat" description="TPR" evidence="5">
    <location>
        <begin position="215"/>
        <end position="248"/>
    </location>
</feature>
<dbReference type="Proteomes" id="UP000585437">
    <property type="component" value="Unassembled WGS sequence"/>
</dbReference>
<dbReference type="GO" id="GO:0005615">
    <property type="term" value="C:extracellular space"/>
    <property type="evidence" value="ECO:0007669"/>
    <property type="project" value="InterPro"/>
</dbReference>
<keyword evidence="5" id="KW-0802">TPR repeat</keyword>
<sequence length="1821" mass="194979">MSRRAIFGLSALLFSSLVLALPLTAAERRIETTADGDYSGFDLRTVKNVSQGQCETACIGDNQCRAFTYNVKAKWCFLKSDHAQLNPFAGAVAGKIVEVAAEPDIGAAPRLSFLTEELLQQAREQKDGLTLGDNQQGRDVERLKTDAQAELLAGRFDNAIYNYKGALSLTPDDGALWIEFARAASTANGNSSADGDATLGAINGYLLTRTTQARADALAVLGAALAKQQNYRQALSAYKQSLALVSARTVQASYNDLRERHGFRVTGNTVDADSANPRACVQFSDPLVKAGVDYAPFVTLDGKAPKAMEAKDSQICVEGLTHGQRYKLSLRRGLPSSVDEPLPAQVDLDLYVKDRSPTVRFTGDSFVLPSTARRGIPIVSVNTETAALKLYRIGDRNIAPLLTDSEFLTQMSGYTADRIEQENGELVWQGTIDLGPETNRELNKDVATSFPVDEALPNRKPGVYVLTASAANAISQEWDNKATQWFVVSDIGLTTYAGTDGLSVFARSLGSAKPIAGVDLQLLAKNNEVLGTAKTDGDGRATFTAGLMRGTAAMVPAVLTAQNGGQDYVFLDMSRAGFDLSDRGVTGRPAPGAIDLLPWTERGIYRPGETVHASALARNVDATAIDNLPLTFVFLRPDGVEDRRMVKSGALGGYTLDLALQDTSMRGTWTMQVFTDPKGSAIGEKTFLVDDFVPDRIEFDMTSAAKEIVVDEPATIDIDGRFLYGAPAAGLGLEGEIALKPTRENAAFPGYQFGLADEEQAETVRIPLEALDDTDEDGKASFPADVAELPSTTKLINADIVVRMKESGGRAIERTLSLPVKADGPRIGIKPEFSGDLPEGAVGSFNVILVDAAGAKQAMKGLPWKLVKVEQDYQWYREGSSWRYEPITRTKQVSNGSVDVSADGGRISVPVAWGRYRLEVETVDAGGPATSTEFDAGWFVTATSTETPDALEIALDKPSYKVGDTAKLKVSSRYAGELMIIAGSEQLTAVKTASLAETGGEIEIPVTAEWGAGSYVTATLYRPGAARENRMPMRAIGVTWLKVDPEARDLAVAITAPDKTLPRQPLDISVAVTGAGANEDTYVTVAAVDVGILNLTRYEPPAPDDWYFGQRRLGLEIRDIYGRLIDGSLGATGRLRTGGDGGSIALQASPPKEKLVAFFSGPVKLDAEGKANVSFDIPQFNGTARVMAVAWSKSGVGHGVKDVIIRDPIVVTASLPRFLAPGDDSNLRLDIVNTDGPAGTYDLGITTNDPVAVGQSAIKPVQLAAGAKTSVTLPLVGIGPGDGTVAIRISNASGLSVDQVLNIPVRPAAMPVTERRLVDLKPGSSVTVDSNLLADSMLQGASVSVNVSRSNAFDIPALLMSLDRYPYGCAEQTTSRALPLLYLSQMAVQNGLADDAEVKKRVQDAIFRVLSFQASAGSFGLWGPDGAGTDLWLDAYITDFLSRAREQGFDVPEKPLVQALENLQNTLAYTTNVADQGNQIAYALYVLARNRKAAISDLRYYADTMLGDFPTPLAKAHIAAALSLYGDAQRSRTIFNDALQMSEEAQIKKVSLSRSDYGSSLRDGAAVLALAAESRPVPPIVPALANVVAKEWVAKKHTSTQEQTWMLLAARALQNGDEDLRLSVNGAAHIGTLMSQMAGDVLLDHPLTVRNDSKDKLSAAITTVAAPAQPLAAGGDGFEITRTYYTMDGEEANVSTAQQNTRYVVVLNVTETNDWPSRIVVTDLLPAGFEIDNPSIVNSASLANFDWIEEVQAAHTEFRNDRFVAAFNRAEGDNRKIALAYVVRAVTPGTYDHPAAQVDDMYRPQLSARTAMGKMEVVAAP</sequence>
<dbReference type="InterPro" id="IPR041246">
    <property type="entry name" value="Bact_MG10"/>
</dbReference>
<evidence type="ECO:0000259" key="7">
    <source>
        <dbReference type="PROSITE" id="PS50948"/>
    </source>
</evidence>
<name>A0A7X0JJF3_9HYPH</name>
<dbReference type="InterPro" id="IPR011626">
    <property type="entry name" value="Alpha-macroglobulin_TED"/>
</dbReference>
<comment type="similarity">
    <text evidence="1">Belongs to the protease inhibitor I39 (alpha-2-macroglobulin) family. Bacterial alpha-2-macroglobulin subfamily.</text>
</comment>
<dbReference type="InterPro" id="IPR051802">
    <property type="entry name" value="YfhM-like"/>
</dbReference>
<evidence type="ECO:0000313" key="9">
    <source>
        <dbReference type="Proteomes" id="UP000585437"/>
    </source>
</evidence>
<dbReference type="Gene3D" id="1.50.10.20">
    <property type="match status" value="1"/>
</dbReference>
<keyword evidence="9" id="KW-1185">Reference proteome</keyword>
<gene>
    <name evidence="8" type="ORF">F4695_001104</name>
</gene>
<dbReference type="Gene3D" id="2.60.40.1930">
    <property type="match status" value="1"/>
</dbReference>
<dbReference type="InterPro" id="IPR041203">
    <property type="entry name" value="Bact_A2M_MG5"/>
</dbReference>
<dbReference type="InterPro" id="IPR019734">
    <property type="entry name" value="TPR_rpt"/>
</dbReference>
<dbReference type="GO" id="GO:0004866">
    <property type="term" value="F:endopeptidase inhibitor activity"/>
    <property type="evidence" value="ECO:0007669"/>
    <property type="project" value="InterPro"/>
</dbReference>
<dbReference type="InterPro" id="IPR011990">
    <property type="entry name" value="TPR-like_helical_dom_sf"/>
</dbReference>
<dbReference type="InterPro" id="IPR000177">
    <property type="entry name" value="Apple"/>
</dbReference>
<dbReference type="CDD" id="cd01100">
    <property type="entry name" value="APPLE_Factor_XI_like"/>
    <property type="match status" value="1"/>
</dbReference>
<dbReference type="Pfam" id="PF17972">
    <property type="entry name" value="bMG5"/>
    <property type="match status" value="1"/>
</dbReference>
<dbReference type="RefSeq" id="WP_184654084.1">
    <property type="nucleotide sequence ID" value="NZ_JACHBU010000002.1"/>
</dbReference>